<feature type="non-terminal residue" evidence="7">
    <location>
        <position position="550"/>
    </location>
</feature>
<evidence type="ECO:0000259" key="6">
    <source>
        <dbReference type="PROSITE" id="PS50178"/>
    </source>
</evidence>
<dbReference type="AlphaFoldDB" id="A0A843UZ00"/>
<name>A0A843UZ00_COLES</name>
<proteinExistence type="predicted"/>
<dbReference type="PANTHER" id="PTHR15629:SF2">
    <property type="entry name" value="SH3 DOMAIN-CONTAINING YSC84-LIKE PROTEIN 1"/>
    <property type="match status" value="1"/>
</dbReference>
<evidence type="ECO:0000256" key="4">
    <source>
        <dbReference type="PROSITE-ProRule" id="PRU00091"/>
    </source>
</evidence>
<dbReference type="Pfam" id="PF01363">
    <property type="entry name" value="FYVE"/>
    <property type="match status" value="1"/>
</dbReference>
<dbReference type="GO" id="GO:0035091">
    <property type="term" value="F:phosphatidylinositol binding"/>
    <property type="evidence" value="ECO:0007669"/>
    <property type="project" value="TreeGrafter"/>
</dbReference>
<dbReference type="CDD" id="cd11526">
    <property type="entry name" value="SYLF_FYVE"/>
    <property type="match status" value="1"/>
</dbReference>
<keyword evidence="8" id="KW-1185">Reference proteome</keyword>
<dbReference type="InterPro" id="IPR013083">
    <property type="entry name" value="Znf_RING/FYVE/PHD"/>
</dbReference>
<accession>A0A843UZ00</accession>
<feature type="compositionally biased region" description="Gly residues" evidence="5">
    <location>
        <begin position="15"/>
        <end position="29"/>
    </location>
</feature>
<organism evidence="7 8">
    <name type="scientific">Colocasia esculenta</name>
    <name type="common">Wild taro</name>
    <name type="synonym">Arum esculentum</name>
    <dbReference type="NCBI Taxonomy" id="4460"/>
    <lineage>
        <taxon>Eukaryota</taxon>
        <taxon>Viridiplantae</taxon>
        <taxon>Streptophyta</taxon>
        <taxon>Embryophyta</taxon>
        <taxon>Tracheophyta</taxon>
        <taxon>Spermatophyta</taxon>
        <taxon>Magnoliopsida</taxon>
        <taxon>Liliopsida</taxon>
        <taxon>Araceae</taxon>
        <taxon>Aroideae</taxon>
        <taxon>Colocasieae</taxon>
        <taxon>Colocasia</taxon>
    </lineage>
</organism>
<dbReference type="FunFam" id="3.30.40.10:FF:000151">
    <property type="entry name" value="Zinc finger family protein"/>
    <property type="match status" value="1"/>
</dbReference>
<dbReference type="Pfam" id="PF04366">
    <property type="entry name" value="Ysc84"/>
    <property type="match status" value="1"/>
</dbReference>
<comment type="caution">
    <text evidence="7">The sequence shown here is derived from an EMBL/GenBank/DDBJ whole genome shotgun (WGS) entry which is preliminary data.</text>
</comment>
<gene>
    <name evidence="7" type="ORF">Taro_019365</name>
</gene>
<dbReference type="OrthoDB" id="443981at2759"/>
<dbReference type="SMART" id="SM00064">
    <property type="entry name" value="FYVE"/>
    <property type="match status" value="1"/>
</dbReference>
<dbReference type="InterPro" id="IPR017455">
    <property type="entry name" value="Znf_FYVE-rel"/>
</dbReference>
<dbReference type="InterPro" id="IPR000306">
    <property type="entry name" value="Znf_FYVE"/>
</dbReference>
<evidence type="ECO:0000256" key="1">
    <source>
        <dbReference type="ARBA" id="ARBA00022723"/>
    </source>
</evidence>
<feature type="region of interest" description="Disordered" evidence="5">
    <location>
        <begin position="1"/>
        <end position="34"/>
    </location>
</feature>
<evidence type="ECO:0000256" key="3">
    <source>
        <dbReference type="ARBA" id="ARBA00022833"/>
    </source>
</evidence>
<dbReference type="InterPro" id="IPR011011">
    <property type="entry name" value="Znf_FYVE_PHD"/>
</dbReference>
<evidence type="ECO:0000313" key="8">
    <source>
        <dbReference type="Proteomes" id="UP000652761"/>
    </source>
</evidence>
<keyword evidence="3" id="KW-0862">Zinc</keyword>
<dbReference type="InterPro" id="IPR007461">
    <property type="entry name" value="Ysc84_actin-binding"/>
</dbReference>
<dbReference type="GO" id="GO:0008270">
    <property type="term" value="F:zinc ion binding"/>
    <property type="evidence" value="ECO:0007669"/>
    <property type="project" value="UniProtKB-KW"/>
</dbReference>
<keyword evidence="1" id="KW-0479">Metal-binding</keyword>
<dbReference type="PANTHER" id="PTHR15629">
    <property type="entry name" value="SH3YL1 PROTEIN"/>
    <property type="match status" value="1"/>
</dbReference>
<dbReference type="SUPFAM" id="SSF57903">
    <property type="entry name" value="FYVE/PHD zinc finger"/>
    <property type="match status" value="1"/>
</dbReference>
<protein>
    <recommendedName>
        <fullName evidence="6">FYVE-type domain-containing protein</fullName>
    </recommendedName>
</protein>
<evidence type="ECO:0000256" key="2">
    <source>
        <dbReference type="ARBA" id="ARBA00022771"/>
    </source>
</evidence>
<reference evidence="7" key="1">
    <citation type="submission" date="2017-07" db="EMBL/GenBank/DDBJ databases">
        <title>Taro Niue Genome Assembly and Annotation.</title>
        <authorList>
            <person name="Atibalentja N."/>
            <person name="Keating K."/>
            <person name="Fields C.J."/>
        </authorList>
    </citation>
    <scope>NUCLEOTIDE SEQUENCE</scope>
    <source>
        <strain evidence="7">Niue_2</strain>
        <tissue evidence="7">Leaf</tissue>
    </source>
</reference>
<dbReference type="Gene3D" id="3.30.40.10">
    <property type="entry name" value="Zinc/RING finger domain, C3HC4 (zinc finger)"/>
    <property type="match status" value="1"/>
</dbReference>
<evidence type="ECO:0000313" key="7">
    <source>
        <dbReference type="EMBL" id="MQL86840.1"/>
    </source>
</evidence>
<dbReference type="PROSITE" id="PS50178">
    <property type="entry name" value="ZF_FYVE"/>
    <property type="match status" value="1"/>
</dbReference>
<dbReference type="Proteomes" id="UP000652761">
    <property type="component" value="Unassembled WGS sequence"/>
</dbReference>
<sequence>NYDKFPLSLSPSPGATGGGRGYRRGGSPGGLQSRVDSVNLSGDALWLEIYLMMKSEGTIPQFSLPKFDDDNTYLDEFVPSDWTAGERGSCLTDLRSLPQVYPHSLSFDPNIHDRWYPREDLSLSAQSNVRPQVNLENVLKGLFAIITGRNRSPAISDHKVAGSSISFLECSKDGDISLNSSVYAPSAPSLHDVEALTCARNKDILEADPPEWLPDSHASTCMQCNARFTALTCGRHHCRFCGQIFCRACTKGRCLMPVKFRQREPQRVCDSCYNRLDPLQCILINSISNAAQRTRHDVMDWTCSRGWLNFPLSLTMEYDIYKASITVRNYFQVCPSLILLMFSYCSLDMQLCLNVLQTARLNPEKSIPVAVMKGAKGLAILTVAKAGAFLTYKLGTGLVVARRPDGSWSAPSAIVSMGLGWGVQVGGELTDFILVLHGSKAVKTFTSHMHFSLGAGLSAAAGPVGRIIEADLRAGDGGSGVCYTYSCSKGAFVGASLEGNIVATRTDANARFYGDTYLTAHEILLGTVERPRAADPLYSALDDMYRNLRY</sequence>
<evidence type="ECO:0000256" key="5">
    <source>
        <dbReference type="SAM" id="MobiDB-lite"/>
    </source>
</evidence>
<dbReference type="EMBL" id="NMUH01000930">
    <property type="protein sequence ID" value="MQL86840.1"/>
    <property type="molecule type" value="Genomic_DNA"/>
</dbReference>
<dbReference type="InterPro" id="IPR051702">
    <property type="entry name" value="SH3_domain_YSC84-like"/>
</dbReference>
<feature type="domain" description="FYVE-type" evidence="6">
    <location>
        <begin position="215"/>
        <end position="277"/>
    </location>
</feature>
<keyword evidence="2 4" id="KW-0863">Zinc-finger</keyword>